<dbReference type="PANTHER" id="PTHR46148">
    <property type="entry name" value="CHROMO DOMAIN-CONTAINING PROTEIN"/>
    <property type="match status" value="1"/>
</dbReference>
<dbReference type="InterPro" id="IPR056924">
    <property type="entry name" value="SH3_Tf2-1"/>
</dbReference>
<evidence type="ECO:0000313" key="4">
    <source>
        <dbReference type="Proteomes" id="UP000651452"/>
    </source>
</evidence>
<feature type="domain" description="Chromo" evidence="2">
    <location>
        <begin position="202"/>
        <end position="257"/>
    </location>
</feature>
<dbReference type="Proteomes" id="UP000651452">
    <property type="component" value="Unassembled WGS sequence"/>
</dbReference>
<dbReference type="InterPro" id="IPR023780">
    <property type="entry name" value="Chromo_domain"/>
</dbReference>
<organism evidence="3 4">
    <name type="scientific">Ascochyta lentis</name>
    <dbReference type="NCBI Taxonomy" id="205686"/>
    <lineage>
        <taxon>Eukaryota</taxon>
        <taxon>Fungi</taxon>
        <taxon>Dikarya</taxon>
        <taxon>Ascomycota</taxon>
        <taxon>Pezizomycotina</taxon>
        <taxon>Dothideomycetes</taxon>
        <taxon>Pleosporomycetidae</taxon>
        <taxon>Pleosporales</taxon>
        <taxon>Pleosporineae</taxon>
        <taxon>Didymellaceae</taxon>
        <taxon>Ascochyta</taxon>
    </lineage>
</organism>
<protein>
    <recommendedName>
        <fullName evidence="2">Chromo domain-containing protein</fullName>
    </recommendedName>
</protein>
<proteinExistence type="predicted"/>
<dbReference type="InterPro" id="IPR000953">
    <property type="entry name" value="Chromo/chromo_shadow_dom"/>
</dbReference>
<accession>A0A8H7IWM5</accession>
<keyword evidence="4" id="KW-1185">Reference proteome</keyword>
<reference evidence="3" key="2">
    <citation type="submission" date="2020-09" db="EMBL/GenBank/DDBJ databases">
        <title>Reference genome assembly for Australian Ascochyta lentis isolate Al4.</title>
        <authorList>
            <person name="Lee R.C."/>
            <person name="Farfan-Caceres L.M."/>
            <person name="Debler J.W."/>
            <person name="Williams A.H."/>
            <person name="Henares B.M."/>
        </authorList>
    </citation>
    <scope>NUCLEOTIDE SEQUENCE</scope>
    <source>
        <strain evidence="3">Al4</strain>
    </source>
</reference>
<reference evidence="3" key="1">
    <citation type="submission" date="2018-12" db="EMBL/GenBank/DDBJ databases">
        <authorList>
            <person name="Syme R.A."/>
            <person name="Farfan-Caceres L."/>
            <person name="Lichtenzveig J."/>
        </authorList>
    </citation>
    <scope>NUCLEOTIDE SEQUENCE</scope>
    <source>
        <strain evidence="3">Al4</strain>
    </source>
</reference>
<gene>
    <name evidence="3" type="ORF">EKO04_009137</name>
</gene>
<dbReference type="SMART" id="SM00298">
    <property type="entry name" value="CHROMO"/>
    <property type="match status" value="1"/>
</dbReference>
<dbReference type="EMBL" id="RZGK01000017">
    <property type="protein sequence ID" value="KAF9692926.1"/>
    <property type="molecule type" value="Genomic_DNA"/>
</dbReference>
<comment type="caution">
    <text evidence="3">The sequence shown here is derived from an EMBL/GenBank/DDBJ whole genome shotgun (WGS) entry which is preliminary data.</text>
</comment>
<dbReference type="Pfam" id="PF00385">
    <property type="entry name" value="Chromo"/>
    <property type="match status" value="1"/>
</dbReference>
<dbReference type="Gene3D" id="2.40.50.40">
    <property type="match status" value="1"/>
</dbReference>
<sequence>MEQILRAYTNYQQDDWVRWLPIAQFEANNTVSESTGVSPMMACFGQNPRMGFEPPTNTKRPSFQALQAREANRLVDKLREVTEYIRGEMIWAQALQQEYANRKRSPAPAYNAGDKVWLDARNIRTQRASKKLDWKNLGPYKIIKKVSSHAYRLELPPSMKIHPTFHVSLLRPAAEELEYLPGQHVPAPAPVTIDGEEEYAVKSVEKLRYNKRSKRHEYLVIWQGYDETTWEPAADLEDVAAVAEFHTRFPGIPEPPEIAVRTVTNTSVTTLAVARV</sequence>
<dbReference type="OrthoDB" id="3929326at2759"/>
<dbReference type="SUPFAM" id="SSF54160">
    <property type="entry name" value="Chromo domain-like"/>
    <property type="match status" value="1"/>
</dbReference>
<dbReference type="InterPro" id="IPR036397">
    <property type="entry name" value="RNaseH_sf"/>
</dbReference>
<evidence type="ECO:0000259" key="2">
    <source>
        <dbReference type="PROSITE" id="PS50013"/>
    </source>
</evidence>
<dbReference type="Gene3D" id="3.30.420.10">
    <property type="entry name" value="Ribonuclease H-like superfamily/Ribonuclease H"/>
    <property type="match status" value="1"/>
</dbReference>
<dbReference type="GO" id="GO:0006338">
    <property type="term" value="P:chromatin remodeling"/>
    <property type="evidence" value="ECO:0007669"/>
    <property type="project" value="UniProtKB-ARBA"/>
</dbReference>
<dbReference type="AlphaFoldDB" id="A0A8H7IWM5"/>
<dbReference type="PANTHER" id="PTHR46148:SF52">
    <property type="entry name" value="OS04G0603800 PROTEIN"/>
    <property type="match status" value="1"/>
</dbReference>
<dbReference type="Pfam" id="PF24626">
    <property type="entry name" value="SH3_Tf2-1"/>
    <property type="match status" value="1"/>
</dbReference>
<dbReference type="PROSITE" id="PS50013">
    <property type="entry name" value="CHROMO_2"/>
    <property type="match status" value="1"/>
</dbReference>
<dbReference type="InterPro" id="IPR016197">
    <property type="entry name" value="Chromo-like_dom_sf"/>
</dbReference>
<evidence type="ECO:0000256" key="1">
    <source>
        <dbReference type="ARBA" id="ARBA00011353"/>
    </source>
</evidence>
<dbReference type="GO" id="GO:0003676">
    <property type="term" value="F:nucleic acid binding"/>
    <property type="evidence" value="ECO:0007669"/>
    <property type="project" value="InterPro"/>
</dbReference>
<evidence type="ECO:0000313" key="3">
    <source>
        <dbReference type="EMBL" id="KAF9692926.1"/>
    </source>
</evidence>
<comment type="subunit">
    <text evidence="1">Component of the NuA4 histone acetyltransferase complex.</text>
</comment>
<name>A0A8H7IWM5_9PLEO</name>